<evidence type="ECO:0000313" key="2">
    <source>
        <dbReference type="Proteomes" id="UP001458880"/>
    </source>
</evidence>
<reference evidence="1 2" key="1">
    <citation type="journal article" date="2024" name="BMC Genomics">
        <title>De novo assembly and annotation of Popillia japonica's genome with initial clues to its potential as an invasive pest.</title>
        <authorList>
            <person name="Cucini C."/>
            <person name="Boschi S."/>
            <person name="Funari R."/>
            <person name="Cardaioli E."/>
            <person name="Iannotti N."/>
            <person name="Marturano G."/>
            <person name="Paoli F."/>
            <person name="Bruttini M."/>
            <person name="Carapelli A."/>
            <person name="Frati F."/>
            <person name="Nardi F."/>
        </authorList>
    </citation>
    <scope>NUCLEOTIDE SEQUENCE [LARGE SCALE GENOMIC DNA]</scope>
    <source>
        <strain evidence="1">DMR45628</strain>
    </source>
</reference>
<evidence type="ECO:0000313" key="1">
    <source>
        <dbReference type="EMBL" id="KAK9685288.1"/>
    </source>
</evidence>
<keyword evidence="2" id="KW-1185">Reference proteome</keyword>
<protein>
    <submittedName>
        <fullName evidence="1">Uncharacterized protein</fullName>
    </submittedName>
</protein>
<dbReference type="EMBL" id="JASPKY010000789">
    <property type="protein sequence ID" value="KAK9685288.1"/>
    <property type="molecule type" value="Genomic_DNA"/>
</dbReference>
<proteinExistence type="predicted"/>
<dbReference type="Proteomes" id="UP001458880">
    <property type="component" value="Unassembled WGS sequence"/>
</dbReference>
<organism evidence="1 2">
    <name type="scientific">Popillia japonica</name>
    <name type="common">Japanese beetle</name>
    <dbReference type="NCBI Taxonomy" id="7064"/>
    <lineage>
        <taxon>Eukaryota</taxon>
        <taxon>Metazoa</taxon>
        <taxon>Ecdysozoa</taxon>
        <taxon>Arthropoda</taxon>
        <taxon>Hexapoda</taxon>
        <taxon>Insecta</taxon>
        <taxon>Pterygota</taxon>
        <taxon>Neoptera</taxon>
        <taxon>Endopterygota</taxon>
        <taxon>Coleoptera</taxon>
        <taxon>Polyphaga</taxon>
        <taxon>Scarabaeiformia</taxon>
        <taxon>Scarabaeidae</taxon>
        <taxon>Rutelinae</taxon>
        <taxon>Popillia</taxon>
    </lineage>
</organism>
<name>A0AAW1I8D4_POPJA</name>
<accession>A0AAW1I8D4</accession>
<sequence length="110" mass="12254">MYADITSLFIIKHLSRTAEEVLSDAANWFGANNFESNFEKSPSPQFTKGVVGGGSQKFLGGSFDDVGSYKEHLQNMLPYLARSFARQAYFGVFHSRATYGSENNKLQTNI</sequence>
<gene>
    <name evidence="1" type="ORF">QE152_g38156</name>
</gene>
<comment type="caution">
    <text evidence="1">The sequence shown here is derived from an EMBL/GenBank/DDBJ whole genome shotgun (WGS) entry which is preliminary data.</text>
</comment>
<dbReference type="AlphaFoldDB" id="A0AAW1I8D4"/>